<dbReference type="InterPro" id="IPR006140">
    <property type="entry name" value="D-isomer_DH_NAD-bd"/>
</dbReference>
<dbReference type="EMBL" id="WBJX01000001">
    <property type="protein sequence ID" value="KAB1638827.1"/>
    <property type="molecule type" value="Genomic_DNA"/>
</dbReference>
<evidence type="ECO:0000313" key="7">
    <source>
        <dbReference type="EMBL" id="KAB1638827.1"/>
    </source>
</evidence>
<comment type="caution">
    <text evidence="7">The sequence shown here is derived from an EMBL/GenBank/DDBJ whole genome shotgun (WGS) entry which is preliminary data.</text>
</comment>
<dbReference type="PANTHER" id="PTHR42789">
    <property type="entry name" value="D-ISOMER SPECIFIC 2-HYDROXYACID DEHYDROGENASE FAMILY PROTEIN (AFU_ORTHOLOGUE AFUA_6G10090)"/>
    <property type="match status" value="1"/>
</dbReference>
<name>A0A7J5B426_9MICO</name>
<dbReference type="Proteomes" id="UP000490386">
    <property type="component" value="Unassembled WGS sequence"/>
</dbReference>
<evidence type="ECO:0000256" key="2">
    <source>
        <dbReference type="ARBA" id="ARBA00023002"/>
    </source>
</evidence>
<dbReference type="InterPro" id="IPR006139">
    <property type="entry name" value="D-isomer_2_OHA_DH_cat_dom"/>
</dbReference>
<feature type="domain" description="D-isomer specific 2-hydroxyacid dehydrogenase NAD-binding" evidence="6">
    <location>
        <begin position="111"/>
        <end position="282"/>
    </location>
</feature>
<evidence type="ECO:0000256" key="4">
    <source>
        <dbReference type="RuleBase" id="RU003719"/>
    </source>
</evidence>
<dbReference type="SUPFAM" id="SSF51735">
    <property type="entry name" value="NAD(P)-binding Rossmann-fold domains"/>
    <property type="match status" value="1"/>
</dbReference>
<dbReference type="RefSeq" id="WP_151421883.1">
    <property type="nucleotide sequence ID" value="NZ_WBJX01000001.1"/>
</dbReference>
<dbReference type="PANTHER" id="PTHR42789:SF1">
    <property type="entry name" value="D-ISOMER SPECIFIC 2-HYDROXYACID DEHYDROGENASE FAMILY PROTEIN (AFU_ORTHOLOGUE AFUA_6G10090)"/>
    <property type="match status" value="1"/>
</dbReference>
<feature type="domain" description="D-isomer specific 2-hydroxyacid dehydrogenase catalytic" evidence="5">
    <location>
        <begin position="25"/>
        <end position="313"/>
    </location>
</feature>
<accession>A0A7J5B426</accession>
<comment type="similarity">
    <text evidence="1 4">Belongs to the D-isomer specific 2-hydroxyacid dehydrogenase family.</text>
</comment>
<dbReference type="Pfam" id="PF02826">
    <property type="entry name" value="2-Hacid_dh_C"/>
    <property type="match status" value="1"/>
</dbReference>
<reference evidence="7 8" key="1">
    <citation type="submission" date="2019-09" db="EMBL/GenBank/DDBJ databases">
        <title>Phylogeny of genus Pseudoclavibacter and closely related genus.</title>
        <authorList>
            <person name="Li Y."/>
        </authorList>
    </citation>
    <scope>NUCLEOTIDE SEQUENCE [LARGE SCALE GENOMIC DNA]</scope>
    <source>
        <strain evidence="7 8">THG-MD12</strain>
    </source>
</reference>
<gene>
    <name evidence="7" type="ORF">F8O03_00230</name>
</gene>
<dbReference type="InterPro" id="IPR036291">
    <property type="entry name" value="NAD(P)-bd_dom_sf"/>
</dbReference>
<keyword evidence="2 4" id="KW-0560">Oxidoreductase</keyword>
<dbReference type="Gene3D" id="3.40.50.720">
    <property type="entry name" value="NAD(P)-binding Rossmann-like Domain"/>
    <property type="match status" value="2"/>
</dbReference>
<evidence type="ECO:0000256" key="3">
    <source>
        <dbReference type="ARBA" id="ARBA00023027"/>
    </source>
</evidence>
<keyword evidence="3" id="KW-0520">NAD</keyword>
<dbReference type="AlphaFoldDB" id="A0A7J5B426"/>
<proteinExistence type="inferred from homology"/>
<dbReference type="OrthoDB" id="117809at2"/>
<organism evidence="7 8">
    <name type="scientific">Pseudoclavibacter terrae</name>
    <dbReference type="NCBI Taxonomy" id="1530195"/>
    <lineage>
        <taxon>Bacteria</taxon>
        <taxon>Bacillati</taxon>
        <taxon>Actinomycetota</taxon>
        <taxon>Actinomycetes</taxon>
        <taxon>Micrococcales</taxon>
        <taxon>Microbacteriaceae</taxon>
        <taxon>Pseudoclavibacter</taxon>
    </lineage>
</organism>
<evidence type="ECO:0000256" key="1">
    <source>
        <dbReference type="ARBA" id="ARBA00005854"/>
    </source>
</evidence>
<keyword evidence="8" id="KW-1185">Reference proteome</keyword>
<evidence type="ECO:0000313" key="8">
    <source>
        <dbReference type="Proteomes" id="UP000490386"/>
    </source>
</evidence>
<dbReference type="CDD" id="cd12172">
    <property type="entry name" value="PGDH_like_2"/>
    <property type="match status" value="1"/>
</dbReference>
<dbReference type="GO" id="GO:0016616">
    <property type="term" value="F:oxidoreductase activity, acting on the CH-OH group of donors, NAD or NADP as acceptor"/>
    <property type="evidence" value="ECO:0007669"/>
    <property type="project" value="InterPro"/>
</dbReference>
<evidence type="ECO:0000259" key="5">
    <source>
        <dbReference type="Pfam" id="PF00389"/>
    </source>
</evidence>
<evidence type="ECO:0000259" key="6">
    <source>
        <dbReference type="Pfam" id="PF02826"/>
    </source>
</evidence>
<dbReference type="InterPro" id="IPR050857">
    <property type="entry name" value="D-2-hydroxyacid_DH"/>
</dbReference>
<dbReference type="SUPFAM" id="SSF52283">
    <property type="entry name" value="Formate/glycerate dehydrogenase catalytic domain-like"/>
    <property type="match status" value="1"/>
</dbReference>
<protein>
    <submittedName>
        <fullName evidence="7">Phosphoglycerate dehydrogenase</fullName>
    </submittedName>
</protein>
<sequence length="315" mass="32273">MRLRVLTPSFGRYSSEPAALAAELGVELEYQTDGHPKAAGDVVAAIGDAPAVLVGLDEVSAEVFAACPQLRVVAKHGVGTDNIDLAAAAAAGVVVVNTPGANADAVADLTLGLMLAGSRRIIEAERSLRAGNWDVFLGAQLGGKRLGVLGFGRIGRAVAHRAVAFGMRVAAYDPYVPASVLEEAGVEAGSLDEIVASSDILTLHLPGDGGPLLTRERLLRMPHGAGLVNAARGGLVDESALAEALESGRLAFAALDALEHEPPRADDPLLVAPNLILTPHIGAFTDAANTAMGTMAVAEVARVLDGGKPRFRVVG</sequence>
<dbReference type="Pfam" id="PF00389">
    <property type="entry name" value="2-Hacid_dh"/>
    <property type="match status" value="1"/>
</dbReference>
<dbReference type="GO" id="GO:0051287">
    <property type="term" value="F:NAD binding"/>
    <property type="evidence" value="ECO:0007669"/>
    <property type="project" value="InterPro"/>
</dbReference>
<dbReference type="FunFam" id="3.40.50.720:FF:000203">
    <property type="entry name" value="D-3-phosphoglycerate dehydrogenase (SerA)"/>
    <property type="match status" value="1"/>
</dbReference>